<dbReference type="Pfam" id="PF18962">
    <property type="entry name" value="Por_Secre_tail"/>
    <property type="match status" value="1"/>
</dbReference>
<dbReference type="NCBIfam" id="TIGR04183">
    <property type="entry name" value="Por_Secre_tail"/>
    <property type="match status" value="1"/>
</dbReference>
<evidence type="ECO:0000313" key="3">
    <source>
        <dbReference type="Proteomes" id="UP000322791"/>
    </source>
</evidence>
<proteinExistence type="predicted"/>
<name>A0A5D6V7U9_9BACT</name>
<feature type="domain" description="Secretion system C-terminal sorting" evidence="1">
    <location>
        <begin position="42"/>
        <end position="122"/>
    </location>
</feature>
<comment type="caution">
    <text evidence="2">The sequence shown here is derived from an EMBL/GenBank/DDBJ whole genome shotgun (WGS) entry which is preliminary data.</text>
</comment>
<dbReference type="EMBL" id="VTHL01000005">
    <property type="protein sequence ID" value="TYZ11400.1"/>
    <property type="molecule type" value="Genomic_DNA"/>
</dbReference>
<keyword evidence="3" id="KW-1185">Reference proteome</keyword>
<reference evidence="2 3" key="1">
    <citation type="submission" date="2019-08" db="EMBL/GenBank/DDBJ databases">
        <authorList>
            <person name="Seo M.-J."/>
        </authorList>
    </citation>
    <scope>NUCLEOTIDE SEQUENCE [LARGE SCALE GENOMIC DNA]</scope>
    <source>
        <strain evidence="2 3">KIGAM108</strain>
    </source>
</reference>
<evidence type="ECO:0000313" key="2">
    <source>
        <dbReference type="EMBL" id="TYZ11400.1"/>
    </source>
</evidence>
<organism evidence="2 3">
    <name type="scientific">Hymenobacter lutimineralis</name>
    <dbReference type="NCBI Taxonomy" id="2606448"/>
    <lineage>
        <taxon>Bacteria</taxon>
        <taxon>Pseudomonadati</taxon>
        <taxon>Bacteroidota</taxon>
        <taxon>Cytophagia</taxon>
        <taxon>Cytophagales</taxon>
        <taxon>Hymenobacteraceae</taxon>
        <taxon>Hymenobacter</taxon>
    </lineage>
</organism>
<accession>A0A5D6V7U9</accession>
<protein>
    <submittedName>
        <fullName evidence="2">T9SS type A sorting domain-containing protein</fullName>
    </submittedName>
</protein>
<dbReference type="Proteomes" id="UP000322791">
    <property type="component" value="Unassembled WGS sequence"/>
</dbReference>
<evidence type="ECO:0000259" key="1">
    <source>
        <dbReference type="Pfam" id="PF18962"/>
    </source>
</evidence>
<dbReference type="RefSeq" id="WP_149070245.1">
    <property type="nucleotide sequence ID" value="NZ_VTHL01000005.1"/>
</dbReference>
<gene>
    <name evidence="2" type="ORF">FY528_06810</name>
</gene>
<dbReference type="InterPro" id="IPR026444">
    <property type="entry name" value="Secre_tail"/>
</dbReference>
<dbReference type="AlphaFoldDB" id="A0A5D6V7U9"/>
<sequence>MAEPSYTLSVTVSSACTTAPALTANTSLFKLIKEDCPLLIQMYPNPARSEVHFVAVEPGVPNANKPLEAQKSIQYKKFDITLYDSFGRALTHEQTTVGKLRLDTSLYPLGMYYVQVKQGSSTFRYTLSIQD</sequence>